<feature type="transmembrane region" description="Helical" evidence="10">
    <location>
        <begin position="58"/>
        <end position="80"/>
    </location>
</feature>
<dbReference type="GO" id="GO:0007165">
    <property type="term" value="P:signal transduction"/>
    <property type="evidence" value="ECO:0007669"/>
    <property type="project" value="UniProtKB-KW"/>
</dbReference>
<keyword evidence="8" id="KW-0175">Coiled coil</keyword>
<feature type="region of interest" description="Disordered" evidence="9">
    <location>
        <begin position="1"/>
        <end position="25"/>
    </location>
</feature>
<keyword evidence="3 10" id="KW-1133">Transmembrane helix</keyword>
<organism evidence="13 14">
    <name type="scientific">Lautropia mirabilis ATCC 51599</name>
    <dbReference type="NCBI Taxonomy" id="887898"/>
    <lineage>
        <taxon>Bacteria</taxon>
        <taxon>Pseudomonadati</taxon>
        <taxon>Pseudomonadota</taxon>
        <taxon>Betaproteobacteria</taxon>
        <taxon>Burkholderiales</taxon>
        <taxon>Burkholderiaceae</taxon>
        <taxon>Lautropia</taxon>
    </lineage>
</organism>
<dbReference type="InterPro" id="IPR004090">
    <property type="entry name" value="Chemotax_Me-accpt_rcpt"/>
</dbReference>
<comment type="caution">
    <text evidence="13">The sequence shown here is derived from an EMBL/GenBank/DDBJ whole genome shotgun (WGS) entry which is preliminary data.</text>
</comment>
<feature type="compositionally biased region" description="Low complexity" evidence="9">
    <location>
        <begin position="16"/>
        <end position="25"/>
    </location>
</feature>
<dbReference type="Gene3D" id="1.10.287.950">
    <property type="entry name" value="Methyl-accepting chemotaxis protein"/>
    <property type="match status" value="1"/>
</dbReference>
<keyword evidence="2 10" id="KW-0812">Transmembrane</keyword>
<dbReference type="PANTHER" id="PTHR32089:SF119">
    <property type="entry name" value="METHYL-ACCEPTING CHEMOTAXIS PROTEIN CTPL"/>
    <property type="match status" value="1"/>
</dbReference>
<dbReference type="PROSITE" id="PS50111">
    <property type="entry name" value="CHEMOTAXIS_TRANSDUC_2"/>
    <property type="match status" value="1"/>
</dbReference>
<dbReference type="InterPro" id="IPR004089">
    <property type="entry name" value="MCPsignal_dom"/>
</dbReference>
<keyword evidence="5 7" id="KW-0807">Transducer</keyword>
<dbReference type="GO" id="GO:0016020">
    <property type="term" value="C:membrane"/>
    <property type="evidence" value="ECO:0007669"/>
    <property type="project" value="UniProtKB-SubCell"/>
</dbReference>
<gene>
    <name evidence="13" type="ORF">HMPREF0551_0042</name>
</gene>
<dbReference type="PRINTS" id="PR00260">
    <property type="entry name" value="CHEMTRNSDUCR"/>
</dbReference>
<feature type="domain" description="Methyl-accepting transducer" evidence="11">
    <location>
        <begin position="460"/>
        <end position="696"/>
    </location>
</feature>
<evidence type="ECO:0000313" key="13">
    <source>
        <dbReference type="EMBL" id="EFV95859.1"/>
    </source>
</evidence>
<sequence length="733" mass="78098">MSALSSLQGSMDGAQPAVPASPAPVAAGKASGKAAAAATPARARVRTTPLLGRLSLKWQSIILLGALAITVGAAIAISAYERQSDRVNALQNEVVGDALMHSQRLAKAANMAVQGNEEAYDQLKSSRAFLSDAVKALKEGGEVDRLRVSPLPESYRTEEQRFSKAWDEISPSVKALIEQQDVLVRFDSLVNEVAALERELSASQRAARANIRDGAGNAPDLLLFSRLSAKMRTIVGEIIRMHGSSQFDSRDAVSLADAIESFAVTRETALDGDASRNIAPLKNTEAREALRKNNALAAKFVRLALEAQKALPALAQARHAGMDVFKKSDVLMGAANALRARLIEQRNTQNSMQWAILGFASAAVLSLLLLCKAYYDDSKIQADRSIDKRLEAERLEQEASRINDQNQAAILRLMNELQNVADGDLTVQATVSDDITGAIADSINYTVEELRSLVGRINRTAAAVAEASASAQVTASHLQAVSEQQSREIRETGEAVLNMAAQIKQVSASASESAEVARQSLSAASRGRDAVQNAIAGMGGIREQIQDTAKRIKRLGESSQEIGEIVELISNITEQTNVLALNAAIQAASAGEAGRGFTVVAEEVQRLAERSAEATRQISALVKAIQTDTHDAVAAMERSTQGVVRGAKLSDEAGMALIGIGQVSQELADLIMRISRTTENQAASASSVAQSIQRILLVNSQTNEGTQQTAGSILQLSELARELKNSVARFRVG</sequence>
<evidence type="ECO:0000256" key="2">
    <source>
        <dbReference type="ARBA" id="ARBA00022692"/>
    </source>
</evidence>
<evidence type="ECO:0000256" key="3">
    <source>
        <dbReference type="ARBA" id="ARBA00022989"/>
    </source>
</evidence>
<name>E7RU76_9BURK</name>
<evidence type="ECO:0000259" key="11">
    <source>
        <dbReference type="PROSITE" id="PS50111"/>
    </source>
</evidence>
<keyword evidence="4 10" id="KW-0472">Membrane</keyword>
<protein>
    <submittedName>
        <fullName evidence="13">Methyl-accepting chemotaxis protein signaling domain protein</fullName>
    </submittedName>
</protein>
<dbReference type="SMART" id="SM00283">
    <property type="entry name" value="MA"/>
    <property type="match status" value="1"/>
</dbReference>
<dbReference type="PANTHER" id="PTHR32089">
    <property type="entry name" value="METHYL-ACCEPTING CHEMOTAXIS PROTEIN MCPB"/>
    <property type="match status" value="1"/>
</dbReference>
<dbReference type="GO" id="GO:0004888">
    <property type="term" value="F:transmembrane signaling receptor activity"/>
    <property type="evidence" value="ECO:0007669"/>
    <property type="project" value="InterPro"/>
</dbReference>
<feature type="transmembrane region" description="Helical" evidence="10">
    <location>
        <begin position="354"/>
        <end position="375"/>
    </location>
</feature>
<keyword evidence="14" id="KW-1185">Reference proteome</keyword>
<evidence type="ECO:0000256" key="8">
    <source>
        <dbReference type="SAM" id="Coils"/>
    </source>
</evidence>
<dbReference type="Proteomes" id="UP000011021">
    <property type="component" value="Unassembled WGS sequence"/>
</dbReference>
<comment type="similarity">
    <text evidence="6">Belongs to the methyl-accepting chemotaxis (MCP) protein family.</text>
</comment>
<dbReference type="eggNOG" id="COG0840">
    <property type="taxonomic scope" value="Bacteria"/>
</dbReference>
<evidence type="ECO:0000256" key="6">
    <source>
        <dbReference type="ARBA" id="ARBA00029447"/>
    </source>
</evidence>
<feature type="coiled-coil region" evidence="8">
    <location>
        <begin position="385"/>
        <end position="412"/>
    </location>
</feature>
<accession>E7RU76</accession>
<dbReference type="GO" id="GO:0006935">
    <property type="term" value="P:chemotaxis"/>
    <property type="evidence" value="ECO:0007669"/>
    <property type="project" value="InterPro"/>
</dbReference>
<evidence type="ECO:0000256" key="7">
    <source>
        <dbReference type="PROSITE-ProRule" id="PRU00284"/>
    </source>
</evidence>
<dbReference type="InterPro" id="IPR003660">
    <property type="entry name" value="HAMP_dom"/>
</dbReference>
<dbReference type="HOGENOM" id="CLU_000445_107_27_4"/>
<evidence type="ECO:0000256" key="9">
    <source>
        <dbReference type="SAM" id="MobiDB-lite"/>
    </source>
</evidence>
<dbReference type="STRING" id="887898.HMPREF0551_0042"/>
<dbReference type="CDD" id="cd11386">
    <property type="entry name" value="MCP_signal"/>
    <property type="match status" value="1"/>
</dbReference>
<evidence type="ECO:0000256" key="5">
    <source>
        <dbReference type="ARBA" id="ARBA00023224"/>
    </source>
</evidence>
<reference evidence="13 14" key="1">
    <citation type="submission" date="2010-12" db="EMBL/GenBank/DDBJ databases">
        <authorList>
            <person name="Muzny D."/>
            <person name="Qin X."/>
            <person name="Deng J."/>
            <person name="Jiang H."/>
            <person name="Liu Y."/>
            <person name="Qu J."/>
            <person name="Song X.-Z."/>
            <person name="Zhang L."/>
            <person name="Thornton R."/>
            <person name="Coyle M."/>
            <person name="Francisco L."/>
            <person name="Jackson L."/>
            <person name="Javaid M."/>
            <person name="Korchina V."/>
            <person name="Kovar C."/>
            <person name="Mata R."/>
            <person name="Mathew T."/>
            <person name="Ngo R."/>
            <person name="Nguyen L."/>
            <person name="Nguyen N."/>
            <person name="Okwuonu G."/>
            <person name="Ongeri F."/>
            <person name="Pham C."/>
            <person name="Simmons D."/>
            <person name="Wilczek-Boney K."/>
            <person name="Hale W."/>
            <person name="Jakkamsetti A."/>
            <person name="Pham P."/>
            <person name="Ruth R."/>
            <person name="San Lucas F."/>
            <person name="Warren J."/>
            <person name="Zhang J."/>
            <person name="Zhao Z."/>
            <person name="Zhou C."/>
            <person name="Zhu D."/>
            <person name="Lee S."/>
            <person name="Bess C."/>
            <person name="Blankenburg K."/>
            <person name="Forbes L."/>
            <person name="Fu Q."/>
            <person name="Gubbala S."/>
            <person name="Hirani K."/>
            <person name="Jayaseelan J.C."/>
            <person name="Lara F."/>
            <person name="Munidasa M."/>
            <person name="Palculict T."/>
            <person name="Patil S."/>
            <person name="Pu L.-L."/>
            <person name="Saada N."/>
            <person name="Tang L."/>
            <person name="Weissenberger G."/>
            <person name="Zhu Y."/>
            <person name="Hemphill L."/>
            <person name="Shang Y."/>
            <person name="Youmans B."/>
            <person name="Ayvaz T."/>
            <person name="Ross M."/>
            <person name="Santibanez J."/>
            <person name="Aqrawi P."/>
            <person name="Gross S."/>
            <person name="Joshi V."/>
            <person name="Fowler G."/>
            <person name="Nazareth L."/>
            <person name="Reid J."/>
            <person name="Worley K."/>
            <person name="Petrosino J."/>
            <person name="Highlander S."/>
            <person name="Gibbs R."/>
        </authorList>
    </citation>
    <scope>NUCLEOTIDE SEQUENCE [LARGE SCALE GENOMIC DNA]</scope>
    <source>
        <strain evidence="13 14">ATCC 51599</strain>
    </source>
</reference>
<dbReference type="AlphaFoldDB" id="E7RU76"/>
<comment type="subcellular location">
    <subcellularLocation>
        <location evidence="1">Membrane</location>
        <topology evidence="1">Multi-pass membrane protein</topology>
    </subcellularLocation>
</comment>
<evidence type="ECO:0000259" key="12">
    <source>
        <dbReference type="PROSITE" id="PS50885"/>
    </source>
</evidence>
<evidence type="ECO:0000313" key="14">
    <source>
        <dbReference type="Proteomes" id="UP000011021"/>
    </source>
</evidence>
<dbReference type="SUPFAM" id="SSF58104">
    <property type="entry name" value="Methyl-accepting chemotaxis protein (MCP) signaling domain"/>
    <property type="match status" value="1"/>
</dbReference>
<feature type="domain" description="HAMP" evidence="12">
    <location>
        <begin position="407"/>
        <end position="455"/>
    </location>
</feature>
<evidence type="ECO:0000256" key="10">
    <source>
        <dbReference type="SAM" id="Phobius"/>
    </source>
</evidence>
<evidence type="ECO:0000256" key="1">
    <source>
        <dbReference type="ARBA" id="ARBA00004141"/>
    </source>
</evidence>
<dbReference type="RefSeq" id="WP_005671718.1">
    <property type="nucleotide sequence ID" value="NZ_CP146288.1"/>
</dbReference>
<dbReference type="EMBL" id="AEQP01000001">
    <property type="protein sequence ID" value="EFV95859.1"/>
    <property type="molecule type" value="Genomic_DNA"/>
</dbReference>
<dbReference type="Pfam" id="PF00015">
    <property type="entry name" value="MCPsignal"/>
    <property type="match status" value="1"/>
</dbReference>
<proteinExistence type="inferred from homology"/>
<dbReference type="PROSITE" id="PS50885">
    <property type="entry name" value="HAMP"/>
    <property type="match status" value="1"/>
</dbReference>
<evidence type="ECO:0000256" key="4">
    <source>
        <dbReference type="ARBA" id="ARBA00023136"/>
    </source>
</evidence>